<evidence type="ECO:0000313" key="2">
    <source>
        <dbReference type="Proteomes" id="UP000326396"/>
    </source>
</evidence>
<dbReference type="AlphaFoldDB" id="A0A5N6PTA1"/>
<gene>
    <name evidence="1" type="ORF">E3N88_07216</name>
</gene>
<proteinExistence type="predicted"/>
<organism evidence="1 2">
    <name type="scientific">Mikania micrantha</name>
    <name type="common">bitter vine</name>
    <dbReference type="NCBI Taxonomy" id="192012"/>
    <lineage>
        <taxon>Eukaryota</taxon>
        <taxon>Viridiplantae</taxon>
        <taxon>Streptophyta</taxon>
        <taxon>Embryophyta</taxon>
        <taxon>Tracheophyta</taxon>
        <taxon>Spermatophyta</taxon>
        <taxon>Magnoliopsida</taxon>
        <taxon>eudicotyledons</taxon>
        <taxon>Gunneridae</taxon>
        <taxon>Pentapetalae</taxon>
        <taxon>asterids</taxon>
        <taxon>campanulids</taxon>
        <taxon>Asterales</taxon>
        <taxon>Asteraceae</taxon>
        <taxon>Asteroideae</taxon>
        <taxon>Heliantheae alliance</taxon>
        <taxon>Eupatorieae</taxon>
        <taxon>Mikania</taxon>
    </lineage>
</organism>
<comment type="caution">
    <text evidence="1">The sequence shown here is derived from an EMBL/GenBank/DDBJ whole genome shotgun (WGS) entry which is preliminary data.</text>
</comment>
<dbReference type="EMBL" id="SZYD01000003">
    <property type="protein sequence ID" value="KAD6796320.1"/>
    <property type="molecule type" value="Genomic_DNA"/>
</dbReference>
<sequence>MFLLCKCSCSISTASKVTVTQTVSKYTKVPHVPYTTTVTLPESHHQLQRRLEDNIITSGSSTVAKIRNTISGWTKIWSKELRLRLRNETDWVLPSMVVGGWPEKKPKKSSELEDGVVEEVVGAEQGVVARGVESLAPASLFASHLQT</sequence>
<keyword evidence="2" id="KW-1185">Reference proteome</keyword>
<accession>A0A5N6PTA1</accession>
<dbReference type="Proteomes" id="UP000326396">
    <property type="component" value="Linkage Group LG11"/>
</dbReference>
<name>A0A5N6PTA1_9ASTR</name>
<protein>
    <submittedName>
        <fullName evidence="1">Uncharacterized protein</fullName>
    </submittedName>
</protein>
<reference evidence="1 2" key="1">
    <citation type="submission" date="2019-05" db="EMBL/GenBank/DDBJ databases">
        <title>Mikania micrantha, genome provides insights into the molecular mechanism of rapid growth.</title>
        <authorList>
            <person name="Liu B."/>
        </authorList>
    </citation>
    <scope>NUCLEOTIDE SEQUENCE [LARGE SCALE GENOMIC DNA]</scope>
    <source>
        <strain evidence="1">NLD-2019</strain>
        <tissue evidence="1">Leaf</tissue>
    </source>
</reference>
<evidence type="ECO:0000313" key="1">
    <source>
        <dbReference type="EMBL" id="KAD6796320.1"/>
    </source>
</evidence>